<name>A0AC35THP1_9BILA</name>
<sequence>MNGLRKGGNEMWMELNSLKVNVKREVREGYGETVKAESKESKETKESQPVESKLKSSTNGKCLWCEYAQNDCPKGPTGPPGRPGRAAPTGLNGVDGVPGIDGGSSVDNCNQFDSCITCPMGLQGEKGKAGKQGMRGVRGINGTPGCFGKNGQPGMSGEPGIQGEEGPEGDMGPRGRNGRNGRKVKSKPGEKGAVGLKGLPGMEGEVGERGRSGIQGQPGDIGGPGQPGTQGTQGNDGVVGETGIFGEDGKYCQCVPRTDKQLPETTTTDHNEHVFPNPKGIKNNQFVKGMTYIPPENTSLNVKGNTPKDVISSSPNNEGEESATTDFNADLNPGKDANANQTSSGQIYSFVSEDGKKFVEDKDSKDKLVFNEDHMATNPVEVNDNQDAAVEHSPSQMTKNQELENIKVGGSSENKNSVPKNQELGVDKTAQSASGYSAKNSESGTSKTHETGGEKINEITVVKAQQTAPEKTQHSTGEKIQESGVDKTQQSSSGYSSKNLESTLNKKQESLKQGAAAVYSKSQESGKSKNHESDNNKSHESSNESLSIHSKNEESTISKSEGESSTGYSKSEQSLFNKNQGVNSEHKELKADVHSQNKESGVDVPSQNKESESNIYSKNKESVGNVNSSESGGNVHSVNKESESNVHSENKESAGNVSSKDQQSFNVHGKNKVSQSVEGLGSGSKNQKSSSSSSSSYSSSSSSSSGGESLTLLGENASKDGTHVHKEIQPTVEVKPDAFSSSFSQITFSGYETKNPHQIPRPTSILEHHANNILPEPVAFPHHSINKEAVEVQASQAKSEYKTEFTSKKDFLPKHEEHWPNEKVKNELLNNGTAYTAIPIRENENGEFSKTREQPAENVQDESLHLHNQATSKFDNSPVTQSVPFEEFSPRIKPIILKANQSRDDVIKIDNQILGPKQIIDKSVVVMHDSTLIDREAISKVVSHKKIMNDQTLGPKSHALSEKVVVRARDSVGGSKMAVGNQKMISSIGGDEPLGVDGYDLYTSLRRDESIKQVHPLNAKVVVKVRDDAVVDGYDAYTNLRRKDEGKVGDVIIKNDTKIIQKDEVAIDGYDQYTSMKDDANKTKTELLPTKIVQKDEVAVDGYDQYTSMRDDANKTKAELSPTKIVQKDEVSIDGYDQYTSMRDDANKTKTELITKVVQRDEVAIDGYDQYTSMKDTPHSKSSIDNRKLLTKSNDSSTGTIQIRFDSPPDPAGVYEANKEGSTSATKDDGSMNAYDLLSSLRDKELKDGLAKKVVEEKSVINKTDVKTEVLASKNSKTHGSTIYTPDSESLLTNVSSEQITNKNIKKNKPLKKVVYRTSELKIKPISTETDSDGFKVNAVNFTQILDPPKIETQKTKTLATADILREAVLNMMKRKMTKREANFDTISLDIDNSKGPLSRAKFISKKKSSN</sequence>
<dbReference type="WBParaSite" id="RSKR_0000067300.1">
    <property type="protein sequence ID" value="RSKR_0000067300.1"/>
    <property type="gene ID" value="RSKR_0000067300"/>
</dbReference>
<proteinExistence type="predicted"/>
<dbReference type="Proteomes" id="UP000095286">
    <property type="component" value="Unplaced"/>
</dbReference>
<evidence type="ECO:0000313" key="1">
    <source>
        <dbReference type="Proteomes" id="UP000095286"/>
    </source>
</evidence>
<evidence type="ECO:0000313" key="2">
    <source>
        <dbReference type="WBParaSite" id="RSKR_0000067300.1"/>
    </source>
</evidence>
<accession>A0AC35THP1</accession>
<reference evidence="2" key="1">
    <citation type="submission" date="2016-11" db="UniProtKB">
        <authorList>
            <consortium name="WormBaseParasite"/>
        </authorList>
    </citation>
    <scope>IDENTIFICATION</scope>
    <source>
        <strain evidence="2">KR3021</strain>
    </source>
</reference>
<protein>
    <submittedName>
        <fullName evidence="2">Collagen triple helix repeat protein</fullName>
    </submittedName>
</protein>
<organism evidence="1 2">
    <name type="scientific">Rhabditophanes sp. KR3021</name>
    <dbReference type="NCBI Taxonomy" id="114890"/>
    <lineage>
        <taxon>Eukaryota</taxon>
        <taxon>Metazoa</taxon>
        <taxon>Ecdysozoa</taxon>
        <taxon>Nematoda</taxon>
        <taxon>Chromadorea</taxon>
        <taxon>Rhabditida</taxon>
        <taxon>Tylenchina</taxon>
        <taxon>Panagrolaimomorpha</taxon>
        <taxon>Strongyloidoidea</taxon>
        <taxon>Alloionematidae</taxon>
        <taxon>Rhabditophanes</taxon>
    </lineage>
</organism>